<evidence type="ECO:0000256" key="11">
    <source>
        <dbReference type="ARBA" id="ARBA00029724"/>
    </source>
</evidence>
<dbReference type="GO" id="GO:0005524">
    <property type="term" value="F:ATP binding"/>
    <property type="evidence" value="ECO:0007669"/>
    <property type="project" value="UniProtKB-UniRule"/>
</dbReference>
<dbReference type="InterPro" id="IPR059117">
    <property type="entry name" value="APS_kinase_dom"/>
</dbReference>
<dbReference type="NCBIfam" id="NF003013">
    <property type="entry name" value="PRK03846.1"/>
    <property type="match status" value="1"/>
</dbReference>
<evidence type="ECO:0000256" key="1">
    <source>
        <dbReference type="ARBA" id="ARBA00001823"/>
    </source>
</evidence>
<comment type="similarity">
    <text evidence="4 14 15">Belongs to the APS kinase family.</text>
</comment>
<evidence type="ECO:0000256" key="10">
    <source>
        <dbReference type="ARBA" id="ARBA00022840"/>
    </source>
</evidence>
<dbReference type="InterPro" id="IPR002891">
    <property type="entry name" value="APS"/>
</dbReference>
<sequence length="203" mass="22356">MNIKNGSSNVVQQRIDVDATTRARLKGQTPVAIWLTGLSAAGKSSIANALEVALVERGRHTYLLDGDNVRMGLCRDLGFSDADREENIRRIAELGRLFVDAGLIVITAFISPFRADRDLARSIIGDDAFIEVFVDTPLAECERRDPKGLYGKARAGLIKNFTGIDSAYEAPLNPEIRLETLDRSLSDVVSQILEYLDNRVAVH</sequence>
<comment type="catalytic activity">
    <reaction evidence="1 14 15">
        <text>adenosine 5'-phosphosulfate + ATP = 3'-phosphoadenylyl sulfate + ADP + H(+)</text>
        <dbReference type="Rhea" id="RHEA:24152"/>
        <dbReference type="ChEBI" id="CHEBI:15378"/>
        <dbReference type="ChEBI" id="CHEBI:30616"/>
        <dbReference type="ChEBI" id="CHEBI:58243"/>
        <dbReference type="ChEBI" id="CHEBI:58339"/>
        <dbReference type="ChEBI" id="CHEBI:456216"/>
        <dbReference type="EC" id="2.7.1.25"/>
    </reaction>
</comment>
<comment type="pathway">
    <text evidence="3 14 15">Sulfur metabolism; hydrogen sulfide biosynthesis; sulfite from sulfate: step 2/3.</text>
</comment>
<evidence type="ECO:0000256" key="14">
    <source>
        <dbReference type="HAMAP-Rule" id="MF_00065"/>
    </source>
</evidence>
<evidence type="ECO:0000256" key="3">
    <source>
        <dbReference type="ARBA" id="ARBA00004806"/>
    </source>
</evidence>
<dbReference type="EMBL" id="AOBS01000036">
    <property type="protein sequence ID" value="EME00754.1"/>
    <property type="molecule type" value="Genomic_DNA"/>
</dbReference>
<feature type="domain" description="APS kinase" evidence="16">
    <location>
        <begin position="30"/>
        <end position="178"/>
    </location>
</feature>
<evidence type="ECO:0000256" key="13">
    <source>
        <dbReference type="ARBA" id="ARBA00031464"/>
    </source>
</evidence>
<protein>
    <recommendedName>
        <fullName evidence="6 14">Adenylyl-sulfate kinase</fullName>
        <ecNumber evidence="5 14">2.7.1.25</ecNumber>
    </recommendedName>
    <alternativeName>
        <fullName evidence="12 14">APS kinase</fullName>
    </alternativeName>
    <alternativeName>
        <fullName evidence="13 14">ATP adenosine-5'-phosphosulfate 3'-phosphotransferase</fullName>
    </alternativeName>
    <alternativeName>
        <fullName evidence="11 14">Adenosine-5'-phosphosulfate kinase</fullName>
    </alternativeName>
</protein>
<dbReference type="HAMAP" id="MF_00065">
    <property type="entry name" value="Adenylyl_sulf_kinase"/>
    <property type="match status" value="1"/>
</dbReference>
<name>M2VMA4_STUST</name>
<dbReference type="UniPathway" id="UPA00140">
    <property type="reaction ID" value="UER00205"/>
</dbReference>
<evidence type="ECO:0000256" key="4">
    <source>
        <dbReference type="ARBA" id="ARBA00007008"/>
    </source>
</evidence>
<dbReference type="GO" id="GO:0070814">
    <property type="term" value="P:hydrogen sulfide biosynthetic process"/>
    <property type="evidence" value="ECO:0007669"/>
    <property type="project" value="UniProtKB-UniRule"/>
</dbReference>
<reference evidence="17 18" key="1">
    <citation type="journal article" date="2013" name="Genome Announc.">
        <title>Draft Genome of Pseudomonas stutzeri Strain NF13, a Nitrogen Fixer Isolated from the Galapagos Rift Hydrothermal Vent.</title>
        <authorList>
            <person name="Pena A."/>
            <person name="Busquets A."/>
            <person name="Gomila M."/>
            <person name="Mayol J."/>
            <person name="Bosch R."/>
            <person name="Nogales B."/>
            <person name="Garcia-Valdes E."/>
            <person name="Bennasar A."/>
            <person name="Lalucat J."/>
        </authorList>
    </citation>
    <scope>NUCLEOTIDE SEQUENCE [LARGE SCALE GENOMIC DNA]</scope>
    <source>
        <strain evidence="17 18">NF13</strain>
    </source>
</reference>
<evidence type="ECO:0000256" key="5">
    <source>
        <dbReference type="ARBA" id="ARBA00012121"/>
    </source>
</evidence>
<keyword evidence="10 14" id="KW-0067">ATP-binding</keyword>
<dbReference type="SUPFAM" id="SSF52540">
    <property type="entry name" value="P-loop containing nucleoside triphosphate hydrolases"/>
    <property type="match status" value="1"/>
</dbReference>
<dbReference type="NCBIfam" id="TIGR00455">
    <property type="entry name" value="apsK"/>
    <property type="match status" value="1"/>
</dbReference>
<dbReference type="FunFam" id="3.40.50.300:FF:000212">
    <property type="entry name" value="Adenylyl-sulfate kinase"/>
    <property type="match status" value="1"/>
</dbReference>
<dbReference type="PANTHER" id="PTHR11055:SF63">
    <property type="entry name" value="ADENYLYL-SULFATE KINASE 1, CHLOROPLASTIC"/>
    <property type="match status" value="1"/>
</dbReference>
<evidence type="ECO:0000256" key="7">
    <source>
        <dbReference type="ARBA" id="ARBA00022679"/>
    </source>
</evidence>
<evidence type="ECO:0000256" key="6">
    <source>
        <dbReference type="ARBA" id="ARBA00018163"/>
    </source>
</evidence>
<dbReference type="EC" id="2.7.1.25" evidence="5 14"/>
<dbReference type="RefSeq" id="WP_003299487.1">
    <property type="nucleotide sequence ID" value="NZ_AOBS01000036.1"/>
</dbReference>
<gene>
    <name evidence="14" type="primary">cysC</name>
    <name evidence="17" type="ORF">B381_06586</name>
</gene>
<organism evidence="17 18">
    <name type="scientific">Stutzerimonas stutzeri NF13</name>
    <dbReference type="NCBI Taxonomy" id="1212548"/>
    <lineage>
        <taxon>Bacteria</taxon>
        <taxon>Pseudomonadati</taxon>
        <taxon>Pseudomonadota</taxon>
        <taxon>Gammaproteobacteria</taxon>
        <taxon>Pseudomonadales</taxon>
        <taxon>Pseudomonadaceae</taxon>
        <taxon>Stutzerimonas</taxon>
    </lineage>
</organism>
<dbReference type="eggNOG" id="COG0529">
    <property type="taxonomic scope" value="Bacteria"/>
</dbReference>
<accession>M2VMA4</accession>
<evidence type="ECO:0000256" key="15">
    <source>
        <dbReference type="RuleBase" id="RU004347"/>
    </source>
</evidence>
<comment type="function">
    <text evidence="2 14 15">Catalyzes the synthesis of activated sulfate.</text>
</comment>
<dbReference type="Pfam" id="PF01583">
    <property type="entry name" value="APS_kinase"/>
    <property type="match status" value="1"/>
</dbReference>
<evidence type="ECO:0000256" key="9">
    <source>
        <dbReference type="ARBA" id="ARBA00022777"/>
    </source>
</evidence>
<comment type="caution">
    <text evidence="17">The sequence shown here is derived from an EMBL/GenBank/DDBJ whole genome shotgun (WGS) entry which is preliminary data.</text>
</comment>
<feature type="binding site" evidence="14">
    <location>
        <begin position="37"/>
        <end position="44"/>
    </location>
    <ligand>
        <name>ATP</name>
        <dbReference type="ChEBI" id="CHEBI:30616"/>
    </ligand>
</feature>
<dbReference type="GO" id="GO:0004020">
    <property type="term" value="F:adenylylsulfate kinase activity"/>
    <property type="evidence" value="ECO:0007669"/>
    <property type="project" value="UniProtKB-UniRule"/>
</dbReference>
<keyword evidence="14" id="KW-0597">Phosphoprotein</keyword>
<proteinExistence type="inferred from homology"/>
<dbReference type="PANTHER" id="PTHR11055">
    <property type="entry name" value="BIFUNCTIONAL 3'-PHOSPHOADENOSINE 5'-PHOSPHOSULFATE SYNTHASE"/>
    <property type="match status" value="1"/>
</dbReference>
<evidence type="ECO:0000313" key="18">
    <source>
        <dbReference type="Proteomes" id="UP000011700"/>
    </source>
</evidence>
<dbReference type="GO" id="GO:0000103">
    <property type="term" value="P:sulfate assimilation"/>
    <property type="evidence" value="ECO:0007669"/>
    <property type="project" value="UniProtKB-UniRule"/>
</dbReference>
<keyword evidence="9 14" id="KW-0418">Kinase</keyword>
<dbReference type="Proteomes" id="UP000011700">
    <property type="component" value="Unassembled WGS sequence"/>
</dbReference>
<keyword evidence="8 14" id="KW-0547">Nucleotide-binding</keyword>
<keyword evidence="7 14" id="KW-0808">Transferase</keyword>
<evidence type="ECO:0000259" key="16">
    <source>
        <dbReference type="Pfam" id="PF01583"/>
    </source>
</evidence>
<evidence type="ECO:0000256" key="2">
    <source>
        <dbReference type="ARBA" id="ARBA00002632"/>
    </source>
</evidence>
<dbReference type="Gene3D" id="3.40.50.300">
    <property type="entry name" value="P-loop containing nucleotide triphosphate hydrolases"/>
    <property type="match status" value="1"/>
</dbReference>
<evidence type="ECO:0000256" key="8">
    <source>
        <dbReference type="ARBA" id="ARBA00022741"/>
    </source>
</evidence>
<dbReference type="PATRIC" id="fig|1212548.4.peg.1263"/>
<dbReference type="CDD" id="cd02027">
    <property type="entry name" value="APSK"/>
    <property type="match status" value="1"/>
</dbReference>
<evidence type="ECO:0000256" key="12">
    <source>
        <dbReference type="ARBA" id="ARBA00031393"/>
    </source>
</evidence>
<dbReference type="InterPro" id="IPR027417">
    <property type="entry name" value="P-loop_NTPase"/>
</dbReference>
<dbReference type="OrthoDB" id="9804504at2"/>
<dbReference type="AlphaFoldDB" id="M2VMA4"/>
<feature type="active site" description="Phosphoserine intermediate" evidence="14">
    <location>
        <position position="111"/>
    </location>
</feature>
<evidence type="ECO:0000313" key="17">
    <source>
        <dbReference type="EMBL" id="EME00754.1"/>
    </source>
</evidence>